<dbReference type="eggNOG" id="KOG0017">
    <property type="taxonomic scope" value="Eukaryota"/>
</dbReference>
<dbReference type="Proteomes" id="UP000032141">
    <property type="component" value="Chromosome C6"/>
</dbReference>
<reference evidence="1" key="2">
    <citation type="submission" date="2015-03" db="UniProtKB">
        <authorList>
            <consortium name="EnsemblPlants"/>
        </authorList>
    </citation>
    <scope>IDENTIFICATION</scope>
</reference>
<proteinExistence type="predicted"/>
<dbReference type="Gramene" id="Bo6g003190.1">
    <property type="protein sequence ID" value="Bo6g003190.1"/>
    <property type="gene ID" value="Bo6g003190"/>
</dbReference>
<evidence type="ECO:0000313" key="1">
    <source>
        <dbReference type="EnsemblPlants" id="Bo6g003190.1"/>
    </source>
</evidence>
<dbReference type="PANTHER" id="PTHR33240">
    <property type="entry name" value="OS08G0508500 PROTEIN"/>
    <property type="match status" value="1"/>
</dbReference>
<reference evidence="1 2" key="1">
    <citation type="journal article" date="2014" name="Genome Biol.">
        <title>Transcriptome and methylome profiling reveals relics of genome dominance in the mesopolyploid Brassica oleracea.</title>
        <authorList>
            <person name="Parkin I.A."/>
            <person name="Koh C."/>
            <person name="Tang H."/>
            <person name="Robinson S.J."/>
            <person name="Kagale S."/>
            <person name="Clarke W.E."/>
            <person name="Town C.D."/>
            <person name="Nixon J."/>
            <person name="Krishnakumar V."/>
            <person name="Bidwell S.L."/>
            <person name="Denoeud F."/>
            <person name="Belcram H."/>
            <person name="Links M.G."/>
            <person name="Just J."/>
            <person name="Clarke C."/>
            <person name="Bender T."/>
            <person name="Huebert T."/>
            <person name="Mason A.S."/>
            <person name="Pires J.C."/>
            <person name="Barker G."/>
            <person name="Moore J."/>
            <person name="Walley P.G."/>
            <person name="Manoli S."/>
            <person name="Batley J."/>
            <person name="Edwards D."/>
            <person name="Nelson M.N."/>
            <person name="Wang X."/>
            <person name="Paterson A.H."/>
            <person name="King G."/>
            <person name="Bancroft I."/>
            <person name="Chalhoub B."/>
            <person name="Sharpe A.G."/>
        </authorList>
    </citation>
    <scope>NUCLEOTIDE SEQUENCE</scope>
    <source>
        <strain evidence="1 2">cv. TO1000</strain>
    </source>
</reference>
<accession>A0A0D3CNK0</accession>
<dbReference type="AlphaFoldDB" id="A0A0D3CNK0"/>
<dbReference type="PANTHER" id="PTHR33240:SF8">
    <property type="entry name" value="OS03G0439900 PROTEIN"/>
    <property type="match status" value="1"/>
</dbReference>
<sequence>MIIGGSQYCGDTVSAIKAYQRKAESSANWSTWSPPRDGQNCSITFTKEEAGGIDQPHCNPLVIDLVIRDLEVGRVLVDTGSTVNVIFRDTLKRMSIELGEVIQTPASINLTATRSS</sequence>
<evidence type="ECO:0000313" key="2">
    <source>
        <dbReference type="Proteomes" id="UP000032141"/>
    </source>
</evidence>
<keyword evidence="2" id="KW-1185">Reference proteome</keyword>
<organism evidence="1 2">
    <name type="scientific">Brassica oleracea var. oleracea</name>
    <dbReference type="NCBI Taxonomy" id="109376"/>
    <lineage>
        <taxon>Eukaryota</taxon>
        <taxon>Viridiplantae</taxon>
        <taxon>Streptophyta</taxon>
        <taxon>Embryophyta</taxon>
        <taxon>Tracheophyta</taxon>
        <taxon>Spermatophyta</taxon>
        <taxon>Magnoliopsida</taxon>
        <taxon>eudicotyledons</taxon>
        <taxon>Gunneridae</taxon>
        <taxon>Pentapetalae</taxon>
        <taxon>rosids</taxon>
        <taxon>malvids</taxon>
        <taxon>Brassicales</taxon>
        <taxon>Brassicaceae</taxon>
        <taxon>Brassiceae</taxon>
        <taxon>Brassica</taxon>
    </lineage>
</organism>
<dbReference type="HOGENOM" id="CLU_148917_0_0_1"/>
<protein>
    <submittedName>
        <fullName evidence="1">Uncharacterized protein</fullName>
    </submittedName>
</protein>
<dbReference type="EnsemblPlants" id="Bo6g003190.1">
    <property type="protein sequence ID" value="Bo6g003190.1"/>
    <property type="gene ID" value="Bo6g003190"/>
</dbReference>
<name>A0A0D3CNK0_BRAOL</name>